<dbReference type="AlphaFoldDB" id="A0A2T1A1J8"/>
<evidence type="ECO:0000313" key="10">
    <source>
        <dbReference type="EMBL" id="PRZ42208.1"/>
    </source>
</evidence>
<dbReference type="Gene3D" id="3.40.50.720">
    <property type="entry name" value="NAD(P)-binding Rossmann-like Domain"/>
    <property type="match status" value="1"/>
</dbReference>
<evidence type="ECO:0000313" key="11">
    <source>
        <dbReference type="Proteomes" id="UP000237752"/>
    </source>
</evidence>
<evidence type="ECO:0000256" key="6">
    <source>
        <dbReference type="ARBA" id="ARBA00023304"/>
    </source>
</evidence>
<dbReference type="UniPathway" id="UPA00047">
    <property type="reaction ID" value="UER00056"/>
</dbReference>
<comment type="similarity">
    <text evidence="3">Belongs to the ketol-acid reductoisomerase family.</text>
</comment>
<dbReference type="InterPro" id="IPR013116">
    <property type="entry name" value="KARI_N"/>
</dbReference>
<keyword evidence="6" id="KW-0100">Branched-chain amino acid biosynthesis</keyword>
<evidence type="ECO:0000256" key="3">
    <source>
        <dbReference type="ARBA" id="ARBA00010318"/>
    </source>
</evidence>
<evidence type="ECO:0000256" key="1">
    <source>
        <dbReference type="ARBA" id="ARBA00004864"/>
    </source>
</evidence>
<dbReference type="PROSITE" id="PS51850">
    <property type="entry name" value="KARI_N"/>
    <property type="match status" value="1"/>
</dbReference>
<dbReference type="GO" id="GO:0016853">
    <property type="term" value="F:isomerase activity"/>
    <property type="evidence" value="ECO:0007669"/>
    <property type="project" value="UniProtKB-KW"/>
</dbReference>
<protein>
    <recommendedName>
        <fullName evidence="8">Ketol-acid reductoisomerase type 1</fullName>
    </recommendedName>
    <alternativeName>
        <fullName evidence="7">Ketol-acid reductoisomerase type I</fullName>
    </alternativeName>
</protein>
<dbReference type="EMBL" id="PVUE01000006">
    <property type="protein sequence ID" value="PRZ42208.1"/>
    <property type="molecule type" value="Genomic_DNA"/>
</dbReference>
<dbReference type="Pfam" id="PF07991">
    <property type="entry name" value="KARI_N"/>
    <property type="match status" value="1"/>
</dbReference>
<dbReference type="SUPFAM" id="SSF48179">
    <property type="entry name" value="6-phosphogluconate dehydrogenase C-terminal domain-like"/>
    <property type="match status" value="1"/>
</dbReference>
<dbReference type="Proteomes" id="UP000237752">
    <property type="component" value="Unassembled WGS sequence"/>
</dbReference>
<accession>A0A2T1A1J8</accession>
<gene>
    <name evidence="10" type="ORF">CLV47_10679</name>
</gene>
<comment type="caution">
    <text evidence="10">The sequence shown here is derived from an EMBL/GenBank/DDBJ whole genome shotgun (WGS) entry which is preliminary data.</text>
</comment>
<evidence type="ECO:0000256" key="2">
    <source>
        <dbReference type="ARBA" id="ARBA00004885"/>
    </source>
</evidence>
<name>A0A2T1A1J8_9ACTN</name>
<dbReference type="PANTHER" id="PTHR21371">
    <property type="entry name" value="KETOL-ACID REDUCTOISOMERASE, MITOCHONDRIAL"/>
    <property type="match status" value="1"/>
</dbReference>
<evidence type="ECO:0000256" key="8">
    <source>
        <dbReference type="ARBA" id="ARBA00050044"/>
    </source>
</evidence>
<dbReference type="InterPro" id="IPR000506">
    <property type="entry name" value="KARI_C"/>
</dbReference>
<dbReference type="Pfam" id="PF01450">
    <property type="entry name" value="KARI_C"/>
    <property type="match status" value="1"/>
</dbReference>
<keyword evidence="5" id="KW-0560">Oxidoreductase</keyword>
<comment type="pathway">
    <text evidence="1">Amino-acid biosynthesis; L-valine biosynthesis; L-valine from pyruvate: step 2/4.</text>
</comment>
<dbReference type="InterPro" id="IPR013023">
    <property type="entry name" value="KARI"/>
</dbReference>
<evidence type="ECO:0000256" key="5">
    <source>
        <dbReference type="ARBA" id="ARBA00023002"/>
    </source>
</evidence>
<dbReference type="UniPathway" id="UPA00049">
    <property type="reaction ID" value="UER00060"/>
</dbReference>
<dbReference type="InterPro" id="IPR036291">
    <property type="entry name" value="NAD(P)-bd_dom_sf"/>
</dbReference>
<dbReference type="Gene3D" id="6.10.240.10">
    <property type="match status" value="1"/>
</dbReference>
<evidence type="ECO:0000256" key="7">
    <source>
        <dbReference type="ARBA" id="ARBA00050043"/>
    </source>
</evidence>
<dbReference type="GO" id="GO:0009097">
    <property type="term" value="P:isoleucine biosynthetic process"/>
    <property type="evidence" value="ECO:0007669"/>
    <property type="project" value="UniProtKB-UniPathway"/>
</dbReference>
<dbReference type="GO" id="GO:0004455">
    <property type="term" value="F:ketol-acid reductoisomerase activity"/>
    <property type="evidence" value="ECO:0007669"/>
    <property type="project" value="InterPro"/>
</dbReference>
<dbReference type="PANTHER" id="PTHR21371:SF1">
    <property type="entry name" value="KETOL-ACID REDUCTOISOMERASE, MITOCHONDRIAL"/>
    <property type="match status" value="1"/>
</dbReference>
<evidence type="ECO:0000259" key="9">
    <source>
        <dbReference type="PROSITE" id="PS51850"/>
    </source>
</evidence>
<dbReference type="RefSeq" id="WP_170111012.1">
    <property type="nucleotide sequence ID" value="NZ_PVUE01000006.1"/>
</dbReference>
<feature type="domain" description="KARI N-terminal Rossmann" evidence="9">
    <location>
        <begin position="1"/>
        <end position="182"/>
    </location>
</feature>
<keyword evidence="10" id="KW-0413">Isomerase</keyword>
<reference evidence="10 11" key="1">
    <citation type="submission" date="2018-03" db="EMBL/GenBank/DDBJ databases">
        <title>Genomic Encyclopedia of Archaeal and Bacterial Type Strains, Phase II (KMG-II): from individual species to whole genera.</title>
        <authorList>
            <person name="Goeker M."/>
        </authorList>
    </citation>
    <scope>NUCLEOTIDE SEQUENCE [LARGE SCALE GENOMIC DNA]</scope>
    <source>
        <strain evidence="10 11">DSM 100065</strain>
    </source>
</reference>
<dbReference type="SUPFAM" id="SSF51735">
    <property type="entry name" value="NAD(P)-binding Rossmann-fold domains"/>
    <property type="match status" value="1"/>
</dbReference>
<evidence type="ECO:0000256" key="4">
    <source>
        <dbReference type="ARBA" id="ARBA00022605"/>
    </source>
</evidence>
<sequence>MDAEVFDEFPSPADELAGRTIAVIGYGNQGHAQAQNLRDSGCEVLVGNRDDEFRAAAQDAGFEVVTIEDAARRAQIMLLLIPDEVQPEVFRDQIAPGLQDGDTIVVASGYNVHFGLLDIADTVDIVMVAPRMIGEGVRDHYERRESVPCLVSVEHDASGRARGTALAVASGIGVLRGAVSSSVREEVALDLFSEQAIWPSIMAIFQAGYDVLANAGFSDDAILDELYLSGEPAEILGRVSRVGMIGQLGLHSKTSQYGQLTNLLRSGAFTDQMRERFAGVLNDQILSGAFSQDWSGSDTEPDADARIAALRKKAEATSLSVAERAVLDRWS</sequence>
<proteinExistence type="inferred from homology"/>
<comment type="pathway">
    <text evidence="2">Amino-acid biosynthesis; L-isoleucine biosynthesis; L-isoleucine from 2-oxobutanoate: step 2/4.</text>
</comment>
<dbReference type="GO" id="GO:0009099">
    <property type="term" value="P:L-valine biosynthetic process"/>
    <property type="evidence" value="ECO:0007669"/>
    <property type="project" value="UniProtKB-UniPathway"/>
</dbReference>
<keyword evidence="4" id="KW-0028">Amino-acid biosynthesis</keyword>
<dbReference type="InterPro" id="IPR008927">
    <property type="entry name" value="6-PGluconate_DH-like_C_sf"/>
</dbReference>
<organism evidence="10 11">
    <name type="scientific">Antricoccus suffuscus</name>
    <dbReference type="NCBI Taxonomy" id="1629062"/>
    <lineage>
        <taxon>Bacteria</taxon>
        <taxon>Bacillati</taxon>
        <taxon>Actinomycetota</taxon>
        <taxon>Actinomycetes</taxon>
        <taxon>Geodermatophilales</taxon>
        <taxon>Antricoccaceae</taxon>
        <taxon>Antricoccus</taxon>
    </lineage>
</organism>
<keyword evidence="11" id="KW-1185">Reference proteome</keyword>